<evidence type="ECO:0000256" key="4">
    <source>
        <dbReference type="ARBA" id="ARBA00022989"/>
    </source>
</evidence>
<keyword evidence="6 10" id="KW-0472">Membrane</keyword>
<dbReference type="SUPFAM" id="SSF81324">
    <property type="entry name" value="Voltage-gated potassium channels"/>
    <property type="match status" value="1"/>
</dbReference>
<name>A0ABW5SFU0_9FLAO</name>
<dbReference type="InterPro" id="IPR001638">
    <property type="entry name" value="Solute-binding_3/MltF_N"/>
</dbReference>
<evidence type="ECO:0000256" key="8">
    <source>
        <dbReference type="ARBA" id="ARBA00023180"/>
    </source>
</evidence>
<evidence type="ECO:0000256" key="11">
    <source>
        <dbReference type="SAM" id="SignalP"/>
    </source>
</evidence>
<evidence type="ECO:0000256" key="9">
    <source>
        <dbReference type="ARBA" id="ARBA00023303"/>
    </source>
</evidence>
<dbReference type="Gene3D" id="1.10.287.70">
    <property type="match status" value="1"/>
</dbReference>
<comment type="caution">
    <text evidence="14">The sequence shown here is derived from an EMBL/GenBank/DDBJ whole genome shotgun (WGS) entry which is preliminary data.</text>
</comment>
<feature type="transmembrane region" description="Helical" evidence="10">
    <location>
        <begin position="213"/>
        <end position="237"/>
    </location>
</feature>
<dbReference type="InterPro" id="IPR015683">
    <property type="entry name" value="Ionotropic_Glu_rcpt"/>
</dbReference>
<evidence type="ECO:0000256" key="1">
    <source>
        <dbReference type="ARBA" id="ARBA00004141"/>
    </source>
</evidence>
<feature type="transmembrane region" description="Helical" evidence="10">
    <location>
        <begin position="145"/>
        <end position="166"/>
    </location>
</feature>
<sequence>MKKQVQNYFLSILFLLLSTLSVSAQLQEIDTTLTTNSLKVGIAGSQPFVFNNEDQDGIALEIWDRIANKQEWDYELKSFSSIETGLQQLNSNQIDMLIGPVSITSKRVKGYKFTQPFYQSSLGIASRKDENGLWQRIKPFFSIELLLAVSGFLLILAVVGTLLWLAERHESPDQFPKDPVKGIGNGMWLAIVTMSTTGYGDMAPITLKGRVIAGIWMVITLIFAGSMIAGIASTLTLSGLGTSTIDKIEEISGKNTATITGSPAIAFIKEHKAKVTQVSSLPEAMQLLKDKKVDAVVYDRPQLLYYQVNHPEEEIYVAKAEYYKQGYGFAFPEYTNRLSTINLKLLELAEEQEIQEIVDRYLGKDD</sequence>
<keyword evidence="3 10" id="KW-0812">Transmembrane</keyword>
<keyword evidence="15" id="KW-1185">Reference proteome</keyword>
<dbReference type="PANTHER" id="PTHR18966">
    <property type="entry name" value="IONOTROPIC GLUTAMATE RECEPTOR"/>
    <property type="match status" value="1"/>
</dbReference>
<reference evidence="15" key="1">
    <citation type="journal article" date="2019" name="Int. J. Syst. Evol. Microbiol.">
        <title>The Global Catalogue of Microorganisms (GCM) 10K type strain sequencing project: providing services to taxonomists for standard genome sequencing and annotation.</title>
        <authorList>
            <consortium name="The Broad Institute Genomics Platform"/>
            <consortium name="The Broad Institute Genome Sequencing Center for Infectious Disease"/>
            <person name="Wu L."/>
            <person name="Ma J."/>
        </authorList>
    </citation>
    <scope>NUCLEOTIDE SEQUENCE [LARGE SCALE GENOMIC DNA]</scope>
    <source>
        <strain evidence="15">KCTC 42255</strain>
    </source>
</reference>
<keyword evidence="5" id="KW-0406">Ion transport</keyword>
<evidence type="ECO:0000256" key="3">
    <source>
        <dbReference type="ARBA" id="ARBA00022692"/>
    </source>
</evidence>
<dbReference type="SMART" id="SM00079">
    <property type="entry name" value="PBPe"/>
    <property type="match status" value="1"/>
</dbReference>
<proteinExistence type="predicted"/>
<dbReference type="EMBL" id="JBHULZ010000023">
    <property type="protein sequence ID" value="MFD2697460.1"/>
    <property type="molecule type" value="Genomic_DNA"/>
</dbReference>
<evidence type="ECO:0000313" key="14">
    <source>
        <dbReference type="EMBL" id="MFD2697460.1"/>
    </source>
</evidence>
<protein>
    <submittedName>
        <fullName evidence="14">Transporter substrate-binding domain-containing protein</fullName>
    </submittedName>
</protein>
<organism evidence="14 15">
    <name type="scientific">Mesonia sediminis</name>
    <dbReference type="NCBI Taxonomy" id="1703946"/>
    <lineage>
        <taxon>Bacteria</taxon>
        <taxon>Pseudomonadati</taxon>
        <taxon>Bacteroidota</taxon>
        <taxon>Flavobacteriia</taxon>
        <taxon>Flavobacteriales</taxon>
        <taxon>Flavobacteriaceae</taxon>
        <taxon>Mesonia</taxon>
    </lineage>
</organism>
<evidence type="ECO:0000256" key="5">
    <source>
        <dbReference type="ARBA" id="ARBA00023065"/>
    </source>
</evidence>
<dbReference type="InterPro" id="IPR001320">
    <property type="entry name" value="Iontro_rcpt_C"/>
</dbReference>
<dbReference type="Gene3D" id="3.40.190.10">
    <property type="entry name" value="Periplasmic binding protein-like II"/>
    <property type="match status" value="3"/>
</dbReference>
<feature type="domain" description="Solute-binding protein family 3/N-terminal" evidence="12">
    <location>
        <begin position="37"/>
        <end position="365"/>
    </location>
</feature>
<feature type="signal peptide" evidence="11">
    <location>
        <begin position="1"/>
        <end position="24"/>
    </location>
</feature>
<evidence type="ECO:0000313" key="15">
    <source>
        <dbReference type="Proteomes" id="UP001597357"/>
    </source>
</evidence>
<evidence type="ECO:0000256" key="7">
    <source>
        <dbReference type="ARBA" id="ARBA00023170"/>
    </source>
</evidence>
<dbReference type="SMART" id="SM00062">
    <property type="entry name" value="PBPb"/>
    <property type="match status" value="1"/>
</dbReference>
<accession>A0ABW5SFU0</accession>
<gene>
    <name evidence="14" type="ORF">ACFSQ0_05615</name>
</gene>
<evidence type="ECO:0000259" key="12">
    <source>
        <dbReference type="SMART" id="SM00062"/>
    </source>
</evidence>
<feature type="transmembrane region" description="Helical" evidence="10">
    <location>
        <begin position="187"/>
        <end position="207"/>
    </location>
</feature>
<feature type="domain" description="Ionotropic glutamate receptor C-terminal" evidence="13">
    <location>
        <begin position="37"/>
        <end position="364"/>
    </location>
</feature>
<keyword evidence="4 10" id="KW-1133">Transmembrane helix</keyword>
<dbReference type="Pfam" id="PF00497">
    <property type="entry name" value="SBP_bac_3"/>
    <property type="match status" value="1"/>
</dbReference>
<keyword evidence="7" id="KW-0675">Receptor</keyword>
<keyword evidence="11" id="KW-0732">Signal</keyword>
<dbReference type="RefSeq" id="WP_379045349.1">
    <property type="nucleotide sequence ID" value="NZ_JBHULZ010000023.1"/>
</dbReference>
<dbReference type="Pfam" id="PF00060">
    <property type="entry name" value="Lig_chan"/>
    <property type="match status" value="1"/>
</dbReference>
<evidence type="ECO:0000259" key="13">
    <source>
        <dbReference type="SMART" id="SM00079"/>
    </source>
</evidence>
<evidence type="ECO:0000256" key="2">
    <source>
        <dbReference type="ARBA" id="ARBA00022448"/>
    </source>
</evidence>
<evidence type="ECO:0000256" key="10">
    <source>
        <dbReference type="SAM" id="Phobius"/>
    </source>
</evidence>
<dbReference type="Proteomes" id="UP001597357">
    <property type="component" value="Unassembled WGS sequence"/>
</dbReference>
<keyword evidence="9" id="KW-0407">Ion channel</keyword>
<keyword evidence="8" id="KW-0325">Glycoprotein</keyword>
<dbReference type="SUPFAM" id="SSF53850">
    <property type="entry name" value="Periplasmic binding protein-like II"/>
    <property type="match status" value="1"/>
</dbReference>
<evidence type="ECO:0000256" key="6">
    <source>
        <dbReference type="ARBA" id="ARBA00023136"/>
    </source>
</evidence>
<feature type="chain" id="PRO_5045733610" evidence="11">
    <location>
        <begin position="25"/>
        <end position="366"/>
    </location>
</feature>
<comment type="subcellular location">
    <subcellularLocation>
        <location evidence="1">Membrane</location>
        <topology evidence="1">Multi-pass membrane protein</topology>
    </subcellularLocation>
</comment>
<keyword evidence="2" id="KW-0813">Transport</keyword>